<dbReference type="Proteomes" id="UP000192927">
    <property type="component" value="Unassembled WGS sequence"/>
</dbReference>
<name>A0A1W5D3M5_9LECA</name>
<comment type="subcellular location">
    <subcellularLocation>
        <location evidence="1">Endomembrane system</location>
        <topology evidence="1">Multi-pass membrane protein</topology>
    </subcellularLocation>
</comment>
<evidence type="ECO:0000256" key="5">
    <source>
        <dbReference type="ARBA" id="ARBA00022692"/>
    </source>
</evidence>
<reference evidence="10" key="1">
    <citation type="submission" date="2017-03" db="EMBL/GenBank/DDBJ databases">
        <authorList>
            <person name="Sharma R."/>
            <person name="Thines M."/>
        </authorList>
    </citation>
    <scope>NUCLEOTIDE SEQUENCE [LARGE SCALE GENOMIC DNA]</scope>
</reference>
<dbReference type="Pfam" id="PF03824">
    <property type="entry name" value="NicO"/>
    <property type="match status" value="1"/>
</dbReference>
<evidence type="ECO:0000256" key="1">
    <source>
        <dbReference type="ARBA" id="ARBA00004127"/>
    </source>
</evidence>
<proteinExistence type="inferred from homology"/>
<keyword evidence="10" id="KW-1185">Reference proteome</keyword>
<feature type="transmembrane region" description="Helical" evidence="8">
    <location>
        <begin position="735"/>
        <end position="758"/>
    </location>
</feature>
<dbReference type="InterPro" id="IPR019384">
    <property type="entry name" value="FHIP"/>
</dbReference>
<sequence>MDFWSRLIGGAGLGASSKQAPANNTQQRLAHFKRAYKELQQTWQKHDLPSTDPIVEENARRCLQRMTQLLQKESQAPAPHLCLSFVNTSQLYLTVSRVAWSSHNEGLIHEALKLFEFLIDSEGEDFLQNSAFAGAVLALISRLANPGTLLVGPEVEGEMLGLLFGIAAQIRLRPDILWVWFTLKVDGEAGGESNGLVEETIFTSDKEQFPLFYLLLNYVHHEGKVGDFARTGLLYVIASATLSEELERWIVESDLATLMASGLGALYSQLSRKLMLPFAKEEMPAVLALSDSSAYQLPSDTVDTSSEDFQAHLATFLSYLAFWQDTLEYCTSTEIKQTLLDHFQLLFLQQLLYPSLLESSDDDGGSAVAVLTYLRCILESIDRPELAHLILRYLLALPEQSSEASPSSSRLTLFRRRKSYDLATNLAKDEEKPSPALFNLADLVLTSLRSKSYQTVAATLRLLSVILQKQHQYAISTLIKVKAIGVNDSKRTMGAHKKEIDVLLSLAEELAGDDDLESIVVVTSVVVAATASAISSKFGAFSRIGGIIGTSVSAGFLIVLGIMNIYILRKLVQQMRRLVALGPGEEQNFKVEGAGCLFYLFRKMFKIIDKPWKMYPLGVMFGLGFDTSSEVALLGIASIQGAKGTSIWLILIFPVLFTAGMCLLDTLDGALMMALYTSTSLAADNIAILYYSIVLTLITVMVAMAIGLIQLLSLIQNVADPSGKFWDGVAVAGDHYDVIGGGICGSFLLFGGLSVLLYKPWRRRIDRKRQIRQPTQHFEACEEAGFAVEAELSSEKEKIAVADRNVEEAVIATTDLSTPPTDQIHALGRRTWNC</sequence>
<dbReference type="Pfam" id="PF10257">
    <property type="entry name" value="RAI16-like"/>
    <property type="match status" value="1"/>
</dbReference>
<comment type="similarity">
    <text evidence="2">Belongs to the NiCoT transporter (TC 2.A.52) family.</text>
</comment>
<dbReference type="InterPro" id="IPR011541">
    <property type="entry name" value="Ni/Co_transpt_high_affinity"/>
</dbReference>
<evidence type="ECO:0000256" key="4">
    <source>
        <dbReference type="ARBA" id="ARBA00022596"/>
    </source>
</evidence>
<evidence type="ECO:0000256" key="7">
    <source>
        <dbReference type="ARBA" id="ARBA00023136"/>
    </source>
</evidence>
<dbReference type="PANTHER" id="PTHR31611:SF0">
    <property type="entry name" value="HIGH-AFFINITY NICKEL TRANSPORT PROTEIN NIC1"/>
    <property type="match status" value="1"/>
</dbReference>
<feature type="transmembrane region" description="Helical" evidence="8">
    <location>
        <begin position="544"/>
        <end position="568"/>
    </location>
</feature>
<keyword evidence="4" id="KW-0533">Nickel</keyword>
<feature type="transmembrane region" description="Helical" evidence="8">
    <location>
        <begin position="688"/>
        <end position="715"/>
    </location>
</feature>
<evidence type="ECO:0000256" key="8">
    <source>
        <dbReference type="SAM" id="Phobius"/>
    </source>
</evidence>
<dbReference type="AlphaFoldDB" id="A0A1W5D3M5"/>
<evidence type="ECO:0000256" key="2">
    <source>
        <dbReference type="ARBA" id="ARBA00010892"/>
    </source>
</evidence>
<dbReference type="InterPro" id="IPR004688">
    <property type="entry name" value="Ni/Co_transpt"/>
</dbReference>
<keyword evidence="6 8" id="KW-1133">Transmembrane helix</keyword>
<evidence type="ECO:0000256" key="3">
    <source>
        <dbReference type="ARBA" id="ARBA00022448"/>
    </source>
</evidence>
<keyword evidence="7 8" id="KW-0472">Membrane</keyword>
<dbReference type="GO" id="GO:0015099">
    <property type="term" value="F:nickel cation transmembrane transporter activity"/>
    <property type="evidence" value="ECO:0007669"/>
    <property type="project" value="InterPro"/>
</dbReference>
<feature type="transmembrane region" description="Helical" evidence="8">
    <location>
        <begin position="645"/>
        <end position="667"/>
    </location>
</feature>
<dbReference type="PANTHER" id="PTHR31611">
    <property type="entry name" value="HIGH-AFFINITY NICKEL TRANSPORT PROTEIN NIC1"/>
    <property type="match status" value="1"/>
</dbReference>
<evidence type="ECO:0000313" key="9">
    <source>
        <dbReference type="EMBL" id="SLM37620.1"/>
    </source>
</evidence>
<protein>
    <submittedName>
        <fullName evidence="9">Retinoic acid induced 16-like protein</fullName>
    </submittedName>
</protein>
<keyword evidence="3" id="KW-0813">Transport</keyword>
<evidence type="ECO:0000313" key="10">
    <source>
        <dbReference type="Proteomes" id="UP000192927"/>
    </source>
</evidence>
<dbReference type="GO" id="GO:0012505">
    <property type="term" value="C:endomembrane system"/>
    <property type="evidence" value="ECO:0007669"/>
    <property type="project" value="UniProtKB-SubCell"/>
</dbReference>
<accession>A0A1W5D3M5</accession>
<feature type="transmembrane region" description="Helical" evidence="8">
    <location>
        <begin position="614"/>
        <end position="639"/>
    </location>
</feature>
<evidence type="ECO:0000256" key="6">
    <source>
        <dbReference type="ARBA" id="ARBA00022989"/>
    </source>
</evidence>
<organism evidence="9 10">
    <name type="scientific">Lasallia pustulata</name>
    <dbReference type="NCBI Taxonomy" id="136370"/>
    <lineage>
        <taxon>Eukaryota</taxon>
        <taxon>Fungi</taxon>
        <taxon>Dikarya</taxon>
        <taxon>Ascomycota</taxon>
        <taxon>Pezizomycotina</taxon>
        <taxon>Lecanoromycetes</taxon>
        <taxon>OSLEUM clade</taxon>
        <taxon>Umbilicariomycetidae</taxon>
        <taxon>Umbilicariales</taxon>
        <taxon>Umbilicariaceae</taxon>
        <taxon>Lasallia</taxon>
    </lineage>
</organism>
<keyword evidence="5 8" id="KW-0812">Transmembrane</keyword>
<dbReference type="EMBL" id="FWEW01001785">
    <property type="protein sequence ID" value="SLM37620.1"/>
    <property type="molecule type" value="Genomic_DNA"/>
</dbReference>
<dbReference type="GO" id="GO:0005886">
    <property type="term" value="C:plasma membrane"/>
    <property type="evidence" value="ECO:0007669"/>
    <property type="project" value="InterPro"/>
</dbReference>